<evidence type="ECO:0000313" key="1">
    <source>
        <dbReference type="EnsemblPlants" id="EMT01213"/>
    </source>
</evidence>
<dbReference type="EnsemblPlants" id="EMT01213">
    <property type="protein sequence ID" value="EMT01213"/>
    <property type="gene ID" value="F775_01842"/>
</dbReference>
<organism evidence="1">
    <name type="scientific">Aegilops tauschii</name>
    <name type="common">Tausch's goatgrass</name>
    <name type="synonym">Aegilops squarrosa</name>
    <dbReference type="NCBI Taxonomy" id="37682"/>
    <lineage>
        <taxon>Eukaryota</taxon>
        <taxon>Viridiplantae</taxon>
        <taxon>Streptophyta</taxon>
        <taxon>Embryophyta</taxon>
        <taxon>Tracheophyta</taxon>
        <taxon>Spermatophyta</taxon>
        <taxon>Magnoliopsida</taxon>
        <taxon>Liliopsida</taxon>
        <taxon>Poales</taxon>
        <taxon>Poaceae</taxon>
        <taxon>BOP clade</taxon>
        <taxon>Pooideae</taxon>
        <taxon>Triticodae</taxon>
        <taxon>Triticeae</taxon>
        <taxon>Triticinae</taxon>
        <taxon>Aegilops</taxon>
    </lineage>
</organism>
<name>N1QTW7_AEGTA</name>
<sequence length="113" mass="12260">MPSEIVVVDLVVLALVGEAHGSGAPVPWELMDHQLLWPHQAEEPRRGLGGLRRRQAAAGWRCACVRPGVQGCRYCGKWKVVLEVQVLRGGGLPEPEDLGTKGDTADEPITIMD</sequence>
<proteinExistence type="predicted"/>
<dbReference type="AlphaFoldDB" id="N1QTW7"/>
<accession>N1QTW7</accession>
<protein>
    <submittedName>
        <fullName evidence="1">Uncharacterized protein</fullName>
    </submittedName>
</protein>
<reference evidence="1" key="1">
    <citation type="submission" date="2015-06" db="UniProtKB">
        <authorList>
            <consortium name="EnsemblPlants"/>
        </authorList>
    </citation>
    <scope>IDENTIFICATION</scope>
</reference>